<dbReference type="PROSITE" id="PS00027">
    <property type="entry name" value="HOMEOBOX_1"/>
    <property type="match status" value="1"/>
</dbReference>
<dbReference type="OrthoDB" id="6159439at2759"/>
<dbReference type="InterPro" id="IPR001356">
    <property type="entry name" value="HD"/>
</dbReference>
<comment type="subcellular location">
    <subcellularLocation>
        <location evidence="1 5 6">Nucleus</location>
    </subcellularLocation>
</comment>
<dbReference type="InterPro" id="IPR017970">
    <property type="entry name" value="Homeobox_CS"/>
</dbReference>
<feature type="DNA-binding region" description="Homeobox" evidence="5">
    <location>
        <begin position="180"/>
        <end position="239"/>
    </location>
</feature>
<reference evidence="9 10" key="1">
    <citation type="submission" date="2020-04" db="EMBL/GenBank/DDBJ databases">
        <authorList>
            <person name="Laetsch R D."/>
            <person name="Stevens L."/>
            <person name="Kumar S."/>
            <person name="Blaxter L. M."/>
        </authorList>
    </citation>
    <scope>NUCLEOTIDE SEQUENCE [LARGE SCALE GENOMIC DNA]</scope>
</reference>
<evidence type="ECO:0000256" key="6">
    <source>
        <dbReference type="RuleBase" id="RU000682"/>
    </source>
</evidence>
<dbReference type="AlphaFoldDB" id="A0A8S1EQE8"/>
<evidence type="ECO:0000313" key="10">
    <source>
        <dbReference type="Proteomes" id="UP000494206"/>
    </source>
</evidence>
<dbReference type="PROSITE" id="PS50071">
    <property type="entry name" value="HOMEOBOX_2"/>
    <property type="match status" value="1"/>
</dbReference>
<evidence type="ECO:0000259" key="8">
    <source>
        <dbReference type="PROSITE" id="PS50071"/>
    </source>
</evidence>
<dbReference type="InterPro" id="IPR000047">
    <property type="entry name" value="HTH_motif"/>
</dbReference>
<dbReference type="Proteomes" id="UP000494206">
    <property type="component" value="Unassembled WGS sequence"/>
</dbReference>
<dbReference type="GO" id="GO:0000981">
    <property type="term" value="F:DNA-binding transcription factor activity, RNA polymerase II-specific"/>
    <property type="evidence" value="ECO:0007669"/>
    <property type="project" value="InterPro"/>
</dbReference>
<feature type="domain" description="Homeobox" evidence="8">
    <location>
        <begin position="178"/>
        <end position="238"/>
    </location>
</feature>
<dbReference type="PANTHER" id="PTHR24339:SF28">
    <property type="entry name" value="E5-RELATED"/>
    <property type="match status" value="1"/>
</dbReference>
<dbReference type="GO" id="GO:0030182">
    <property type="term" value="P:neuron differentiation"/>
    <property type="evidence" value="ECO:0007669"/>
    <property type="project" value="TreeGrafter"/>
</dbReference>
<dbReference type="InterPro" id="IPR009057">
    <property type="entry name" value="Homeodomain-like_sf"/>
</dbReference>
<dbReference type="GO" id="GO:0007420">
    <property type="term" value="P:brain development"/>
    <property type="evidence" value="ECO:0007669"/>
    <property type="project" value="TreeGrafter"/>
</dbReference>
<sequence length="244" mass="27053">MSCYENFLAGVPTTNPTAAIPNLLETIQAIQYSTPSTSASTSTSISPTMTMPFFQPAITPPLDPAISLLLRQLNLTSPTLSVDQISLAALAASETEKMRRRSLSEQSTSTLDHIEAARRRFSESLLTNYDPARWLSQLLPTFPALQMPPPSPVDPTPNLTLSGTIQPTDLSPAPASKKPPRKQRTIYGVKQTEVLEEAFNSQKYMVGVEREMLARDLGLSEAQVRVWFQNRRSKFRKVHVPKEN</sequence>
<evidence type="ECO:0000256" key="3">
    <source>
        <dbReference type="ARBA" id="ARBA00023155"/>
    </source>
</evidence>
<feature type="compositionally biased region" description="Pro residues" evidence="7">
    <location>
        <begin position="146"/>
        <end position="155"/>
    </location>
</feature>
<dbReference type="SMART" id="SM00389">
    <property type="entry name" value="HOX"/>
    <property type="match status" value="1"/>
</dbReference>
<dbReference type="Gene3D" id="1.10.10.60">
    <property type="entry name" value="Homeodomain-like"/>
    <property type="match status" value="1"/>
</dbReference>
<evidence type="ECO:0000256" key="2">
    <source>
        <dbReference type="ARBA" id="ARBA00023125"/>
    </source>
</evidence>
<dbReference type="EMBL" id="CADEPM010000003">
    <property type="protein sequence ID" value="CAB3403648.1"/>
    <property type="molecule type" value="Genomic_DNA"/>
</dbReference>
<evidence type="ECO:0000256" key="5">
    <source>
        <dbReference type="PROSITE-ProRule" id="PRU00108"/>
    </source>
</evidence>
<keyword evidence="10" id="KW-1185">Reference proteome</keyword>
<keyword evidence="2 5" id="KW-0238">DNA-binding</keyword>
<keyword evidence="4 5" id="KW-0539">Nucleus</keyword>
<accession>A0A8S1EQE8</accession>
<dbReference type="GO" id="GO:0000978">
    <property type="term" value="F:RNA polymerase II cis-regulatory region sequence-specific DNA binding"/>
    <property type="evidence" value="ECO:0007669"/>
    <property type="project" value="TreeGrafter"/>
</dbReference>
<evidence type="ECO:0000256" key="1">
    <source>
        <dbReference type="ARBA" id="ARBA00004123"/>
    </source>
</evidence>
<keyword evidence="3 5" id="KW-0371">Homeobox</keyword>
<dbReference type="GO" id="GO:0005634">
    <property type="term" value="C:nucleus"/>
    <property type="evidence" value="ECO:0007669"/>
    <property type="project" value="UniProtKB-SubCell"/>
</dbReference>
<evidence type="ECO:0000256" key="4">
    <source>
        <dbReference type="ARBA" id="ARBA00023242"/>
    </source>
</evidence>
<organism evidence="9 10">
    <name type="scientific">Caenorhabditis bovis</name>
    <dbReference type="NCBI Taxonomy" id="2654633"/>
    <lineage>
        <taxon>Eukaryota</taxon>
        <taxon>Metazoa</taxon>
        <taxon>Ecdysozoa</taxon>
        <taxon>Nematoda</taxon>
        <taxon>Chromadorea</taxon>
        <taxon>Rhabditida</taxon>
        <taxon>Rhabditina</taxon>
        <taxon>Rhabditomorpha</taxon>
        <taxon>Rhabditoidea</taxon>
        <taxon>Rhabditidae</taxon>
        <taxon>Peloderinae</taxon>
        <taxon>Caenorhabditis</taxon>
    </lineage>
</organism>
<gene>
    <name evidence="9" type="ORF">CBOVIS_LOCUS6089</name>
</gene>
<dbReference type="SUPFAM" id="SSF46689">
    <property type="entry name" value="Homeodomain-like"/>
    <property type="match status" value="1"/>
</dbReference>
<feature type="compositionally biased region" description="Polar residues" evidence="7">
    <location>
        <begin position="157"/>
        <end position="169"/>
    </location>
</feature>
<evidence type="ECO:0000256" key="7">
    <source>
        <dbReference type="SAM" id="MobiDB-lite"/>
    </source>
</evidence>
<feature type="region of interest" description="Disordered" evidence="7">
    <location>
        <begin position="146"/>
        <end position="183"/>
    </location>
</feature>
<protein>
    <recommendedName>
        <fullName evidence="8">Homeobox domain-containing protein</fullName>
    </recommendedName>
</protein>
<dbReference type="PANTHER" id="PTHR24339">
    <property type="entry name" value="HOMEOBOX PROTEIN EMX-RELATED"/>
    <property type="match status" value="1"/>
</dbReference>
<comment type="caution">
    <text evidence="9">The sequence shown here is derived from an EMBL/GenBank/DDBJ whole genome shotgun (WGS) entry which is preliminary data.</text>
</comment>
<dbReference type="CDD" id="cd00086">
    <property type="entry name" value="homeodomain"/>
    <property type="match status" value="1"/>
</dbReference>
<dbReference type="PRINTS" id="PR00031">
    <property type="entry name" value="HTHREPRESSR"/>
</dbReference>
<name>A0A8S1EQE8_9PELO</name>
<evidence type="ECO:0000313" key="9">
    <source>
        <dbReference type="EMBL" id="CAB3403648.1"/>
    </source>
</evidence>
<dbReference type="Pfam" id="PF00046">
    <property type="entry name" value="Homeodomain"/>
    <property type="match status" value="1"/>
</dbReference>
<dbReference type="InterPro" id="IPR050877">
    <property type="entry name" value="EMX-VAX-Noto_Homeobox_TFs"/>
</dbReference>
<proteinExistence type="predicted"/>